<organism evidence="4 5">
    <name type="scientific">Thermomonospora cellulosilytica</name>
    <dbReference type="NCBI Taxonomy" id="1411118"/>
    <lineage>
        <taxon>Bacteria</taxon>
        <taxon>Bacillati</taxon>
        <taxon>Actinomycetota</taxon>
        <taxon>Actinomycetes</taxon>
        <taxon>Streptosporangiales</taxon>
        <taxon>Thermomonosporaceae</taxon>
        <taxon>Thermomonospora</taxon>
    </lineage>
</organism>
<evidence type="ECO:0000313" key="4">
    <source>
        <dbReference type="EMBL" id="MBA9004322.1"/>
    </source>
</evidence>
<keyword evidence="2" id="KW-0472">Membrane</keyword>
<feature type="compositionally biased region" description="Basic and acidic residues" evidence="3">
    <location>
        <begin position="44"/>
        <end position="62"/>
    </location>
</feature>
<evidence type="ECO:0000256" key="2">
    <source>
        <dbReference type="ARBA" id="ARBA00023136"/>
    </source>
</evidence>
<gene>
    <name evidence="4" type="ORF">HNR21_003204</name>
</gene>
<feature type="compositionally biased region" description="Basic and acidic residues" evidence="3">
    <location>
        <begin position="20"/>
        <end position="32"/>
    </location>
</feature>
<dbReference type="AlphaFoldDB" id="A0A7W3R933"/>
<keyword evidence="5" id="KW-1185">Reference proteome</keyword>
<protein>
    <submittedName>
        <fullName evidence="4">Mce-associated membrane protein</fullName>
    </submittedName>
</protein>
<evidence type="ECO:0000256" key="3">
    <source>
        <dbReference type="SAM" id="MobiDB-lite"/>
    </source>
</evidence>
<accession>A0A7W3R933</accession>
<dbReference type="PANTHER" id="PTHR37042">
    <property type="entry name" value="OUTER MEMBRANE PROTEIN RV1973"/>
    <property type="match status" value="1"/>
</dbReference>
<dbReference type="RefSeq" id="WP_182705827.1">
    <property type="nucleotide sequence ID" value="NZ_JACJII010000001.1"/>
</dbReference>
<evidence type="ECO:0000313" key="5">
    <source>
        <dbReference type="Proteomes" id="UP000539313"/>
    </source>
</evidence>
<sequence>MPIPHHVLQQRRRGGAAPGRAREDAAEPKEPEVSEAAEATEATGEEKPAKAPKPEKKQEEPGPGRLARIRTLLGRPVTLGIATVLLGAVAAWSAVQADRLRSGTVAENVALTDTARTSEVKGQLGDAVNELFSYRYTDMAKTEQAARRLLTGKAVQQYQNMMEPIRRQAAAQKLVLTTTVTDSGVRMLSGDRARMLFFVDQRSTRTAQEETTYAGAMLAVDAVKVGDTWKITNIDTLNVPR</sequence>
<name>A0A7W3R933_9ACTN</name>
<dbReference type="GO" id="GO:0016020">
    <property type="term" value="C:membrane"/>
    <property type="evidence" value="ECO:0007669"/>
    <property type="project" value="UniProtKB-SubCell"/>
</dbReference>
<dbReference type="PANTHER" id="PTHR37042:SF4">
    <property type="entry name" value="OUTER MEMBRANE PROTEIN RV1973"/>
    <property type="match status" value="1"/>
</dbReference>
<comment type="subcellular location">
    <subcellularLocation>
        <location evidence="1">Membrane</location>
    </subcellularLocation>
</comment>
<reference evidence="4 5" key="1">
    <citation type="submission" date="2020-08" db="EMBL/GenBank/DDBJ databases">
        <title>Sequencing the genomes of 1000 actinobacteria strains.</title>
        <authorList>
            <person name="Klenk H.-P."/>
        </authorList>
    </citation>
    <scope>NUCLEOTIDE SEQUENCE [LARGE SCALE GENOMIC DNA]</scope>
    <source>
        <strain evidence="4 5">DSM 45823</strain>
    </source>
</reference>
<dbReference type="Proteomes" id="UP000539313">
    <property type="component" value="Unassembled WGS sequence"/>
</dbReference>
<comment type="caution">
    <text evidence="4">The sequence shown here is derived from an EMBL/GenBank/DDBJ whole genome shotgun (WGS) entry which is preliminary data.</text>
</comment>
<proteinExistence type="predicted"/>
<feature type="region of interest" description="Disordered" evidence="3">
    <location>
        <begin position="1"/>
        <end position="64"/>
    </location>
</feature>
<dbReference type="EMBL" id="JACJII010000001">
    <property type="protein sequence ID" value="MBA9004322.1"/>
    <property type="molecule type" value="Genomic_DNA"/>
</dbReference>
<evidence type="ECO:0000256" key="1">
    <source>
        <dbReference type="ARBA" id="ARBA00004370"/>
    </source>
</evidence>